<evidence type="ECO:0000313" key="1">
    <source>
        <dbReference type="EMBL" id="MBM7569948.1"/>
    </source>
</evidence>
<protein>
    <submittedName>
        <fullName evidence="1">Uncharacterized protein</fullName>
    </submittedName>
</protein>
<keyword evidence="2" id="KW-1185">Reference proteome</keyword>
<proteinExistence type="predicted"/>
<accession>A0ABS2MVY5</accession>
<organism evidence="1 2">
    <name type="scientific">Aquibacillus albus</name>
    <dbReference type="NCBI Taxonomy" id="1168171"/>
    <lineage>
        <taxon>Bacteria</taxon>
        <taxon>Bacillati</taxon>
        <taxon>Bacillota</taxon>
        <taxon>Bacilli</taxon>
        <taxon>Bacillales</taxon>
        <taxon>Bacillaceae</taxon>
        <taxon>Aquibacillus</taxon>
    </lineage>
</organism>
<dbReference type="EMBL" id="JAFBDR010000002">
    <property type="protein sequence ID" value="MBM7569948.1"/>
    <property type="molecule type" value="Genomic_DNA"/>
</dbReference>
<comment type="caution">
    <text evidence="1">The sequence shown here is derived from an EMBL/GenBank/DDBJ whole genome shotgun (WGS) entry which is preliminary data.</text>
</comment>
<dbReference type="Proteomes" id="UP001296943">
    <property type="component" value="Unassembled WGS sequence"/>
</dbReference>
<evidence type="ECO:0000313" key="2">
    <source>
        <dbReference type="Proteomes" id="UP001296943"/>
    </source>
</evidence>
<sequence length="33" mass="3559">MSGDAGFTLTLAPFMRTESGFTLILASQVHIFV</sequence>
<gene>
    <name evidence="1" type="ORF">JOC48_000426</name>
</gene>
<name>A0ABS2MVY5_9BACI</name>
<reference evidence="1 2" key="1">
    <citation type="submission" date="2021-01" db="EMBL/GenBank/DDBJ databases">
        <title>Genomic Encyclopedia of Type Strains, Phase IV (KMG-IV): sequencing the most valuable type-strain genomes for metagenomic binning, comparative biology and taxonomic classification.</title>
        <authorList>
            <person name="Goeker M."/>
        </authorList>
    </citation>
    <scope>NUCLEOTIDE SEQUENCE [LARGE SCALE GENOMIC DNA]</scope>
    <source>
        <strain evidence="1 2">DSM 23711</strain>
    </source>
</reference>